<evidence type="ECO:0000313" key="2">
    <source>
        <dbReference type="Proteomes" id="UP000252554"/>
    </source>
</evidence>
<dbReference type="AlphaFoldDB" id="A0A365PP41"/>
<reference evidence="1 2" key="1">
    <citation type="submission" date="2018-06" db="EMBL/GenBank/DDBJ databases">
        <title>Whole genome sequencing of four bacterial strains from South Shetland trench revealing bio-synthetic gene clusters.</title>
        <authorList>
            <person name="Abdel-Mageed W.M."/>
            <person name="Lehri B."/>
            <person name="Jarmusch S.A."/>
            <person name="Miranda K."/>
            <person name="Goodfellow M."/>
            <person name="Jaspars M."/>
            <person name="Karlyshev A.V."/>
        </authorList>
    </citation>
    <scope>NUCLEOTIDE SEQUENCE [LARGE SCALE GENOMIC DNA]</scope>
    <source>
        <strain evidence="1 2">SST2</strain>
    </source>
</reference>
<sequence length="45" mass="5106">MLLDALQARQFDLDKVTQLQEQVALLRHKLFSPKSERSPEEAGAP</sequence>
<proteinExistence type="predicted"/>
<dbReference type="EMBL" id="QNTV01000027">
    <property type="protein sequence ID" value="RBA51966.1"/>
    <property type="molecule type" value="Genomic_DNA"/>
</dbReference>
<accession>A0A365PP41</accession>
<gene>
    <name evidence="1" type="ORF">DQ403_21435</name>
</gene>
<comment type="caution">
    <text evidence="1">The sequence shown here is derived from an EMBL/GenBank/DDBJ whole genome shotgun (WGS) entry which is preliminary data.</text>
</comment>
<dbReference type="Proteomes" id="UP000252554">
    <property type="component" value="Unassembled WGS sequence"/>
</dbReference>
<name>A0A365PP41_9GAMM</name>
<protein>
    <submittedName>
        <fullName evidence="1">Uncharacterized protein</fullName>
    </submittedName>
</protein>
<organism evidence="1 2">
    <name type="scientific">Stutzerimonas zhaodongensis</name>
    <dbReference type="NCBI Taxonomy" id="1176257"/>
    <lineage>
        <taxon>Bacteria</taxon>
        <taxon>Pseudomonadati</taxon>
        <taxon>Pseudomonadota</taxon>
        <taxon>Gammaproteobacteria</taxon>
        <taxon>Pseudomonadales</taxon>
        <taxon>Pseudomonadaceae</taxon>
        <taxon>Stutzerimonas</taxon>
    </lineage>
</organism>
<evidence type="ECO:0000313" key="1">
    <source>
        <dbReference type="EMBL" id="RBA51966.1"/>
    </source>
</evidence>